<keyword evidence="2" id="KW-1185">Reference proteome</keyword>
<reference evidence="1 2" key="1">
    <citation type="submission" date="2019-05" db="EMBL/GenBank/DDBJ databases">
        <title>Another draft genome of Portunus trituberculatus and its Hox gene families provides insights of decapod evolution.</title>
        <authorList>
            <person name="Jeong J.-H."/>
            <person name="Song I."/>
            <person name="Kim S."/>
            <person name="Choi T."/>
            <person name="Kim D."/>
            <person name="Ryu S."/>
            <person name="Kim W."/>
        </authorList>
    </citation>
    <scope>NUCLEOTIDE SEQUENCE [LARGE SCALE GENOMIC DNA]</scope>
    <source>
        <tissue evidence="1">Muscle</tissue>
    </source>
</reference>
<comment type="caution">
    <text evidence="1">The sequence shown here is derived from an EMBL/GenBank/DDBJ whole genome shotgun (WGS) entry which is preliminary data.</text>
</comment>
<name>A0A5B7CL31_PORTR</name>
<sequence length="91" mass="10205">MIDAWRGREDGTGLGWDTLGRGRMDMQGRGLGIIKVPPRGHSSSTAASRTIIIIISGTTDQHYHRAYQLKVSEANKLSSFRSLFRCYAMYK</sequence>
<proteinExistence type="predicted"/>
<dbReference type="Proteomes" id="UP000324222">
    <property type="component" value="Unassembled WGS sequence"/>
</dbReference>
<organism evidence="1 2">
    <name type="scientific">Portunus trituberculatus</name>
    <name type="common">Swimming crab</name>
    <name type="synonym">Neptunus trituberculatus</name>
    <dbReference type="NCBI Taxonomy" id="210409"/>
    <lineage>
        <taxon>Eukaryota</taxon>
        <taxon>Metazoa</taxon>
        <taxon>Ecdysozoa</taxon>
        <taxon>Arthropoda</taxon>
        <taxon>Crustacea</taxon>
        <taxon>Multicrustacea</taxon>
        <taxon>Malacostraca</taxon>
        <taxon>Eumalacostraca</taxon>
        <taxon>Eucarida</taxon>
        <taxon>Decapoda</taxon>
        <taxon>Pleocyemata</taxon>
        <taxon>Brachyura</taxon>
        <taxon>Eubrachyura</taxon>
        <taxon>Portunoidea</taxon>
        <taxon>Portunidae</taxon>
        <taxon>Portuninae</taxon>
        <taxon>Portunus</taxon>
    </lineage>
</organism>
<dbReference type="AlphaFoldDB" id="A0A5B7CL31"/>
<dbReference type="EMBL" id="VSRR010000024">
    <property type="protein sequence ID" value="MPC08293.1"/>
    <property type="molecule type" value="Genomic_DNA"/>
</dbReference>
<evidence type="ECO:0000313" key="2">
    <source>
        <dbReference type="Proteomes" id="UP000324222"/>
    </source>
</evidence>
<accession>A0A5B7CL31</accession>
<gene>
    <name evidence="1" type="ORF">E2C01_000873</name>
</gene>
<protein>
    <submittedName>
        <fullName evidence="1">Uncharacterized protein</fullName>
    </submittedName>
</protein>
<evidence type="ECO:0000313" key="1">
    <source>
        <dbReference type="EMBL" id="MPC08293.1"/>
    </source>
</evidence>